<name>A0A9D1K5U7_9BACT</name>
<protein>
    <submittedName>
        <fullName evidence="2">DUF3137 domain-containing protein</fullName>
    </submittedName>
</protein>
<keyword evidence="1" id="KW-0812">Transmembrane</keyword>
<reference evidence="2" key="2">
    <citation type="journal article" date="2021" name="PeerJ">
        <title>Extensive microbial diversity within the chicken gut microbiome revealed by metagenomics and culture.</title>
        <authorList>
            <person name="Gilroy R."/>
            <person name="Ravi A."/>
            <person name="Getino M."/>
            <person name="Pursley I."/>
            <person name="Horton D.L."/>
            <person name="Alikhan N.F."/>
            <person name="Baker D."/>
            <person name="Gharbi K."/>
            <person name="Hall N."/>
            <person name="Watson M."/>
            <person name="Adriaenssens E.M."/>
            <person name="Foster-Nyarko E."/>
            <person name="Jarju S."/>
            <person name="Secka A."/>
            <person name="Antonio M."/>
            <person name="Oren A."/>
            <person name="Chaudhuri R.R."/>
            <person name="La Ragione R."/>
            <person name="Hildebrand F."/>
            <person name="Pallen M.J."/>
        </authorList>
    </citation>
    <scope>NUCLEOTIDE SEQUENCE</scope>
    <source>
        <strain evidence="2">CHK152-2994</strain>
    </source>
</reference>
<keyword evidence="1" id="KW-1133">Transmembrane helix</keyword>
<evidence type="ECO:0000313" key="2">
    <source>
        <dbReference type="EMBL" id="HIS83784.1"/>
    </source>
</evidence>
<organism evidence="2 3">
    <name type="scientific">Candidatus Scatenecus faecavium</name>
    <dbReference type="NCBI Taxonomy" id="2840915"/>
    <lineage>
        <taxon>Bacteria</taxon>
        <taxon>Candidatus Scatenecus</taxon>
    </lineage>
</organism>
<reference evidence="2" key="1">
    <citation type="submission" date="2020-10" db="EMBL/GenBank/DDBJ databases">
        <authorList>
            <person name="Gilroy R."/>
        </authorList>
    </citation>
    <scope>NUCLEOTIDE SEQUENCE</scope>
    <source>
        <strain evidence="2">CHK152-2994</strain>
    </source>
</reference>
<accession>A0A9D1K5U7</accession>
<dbReference type="Pfam" id="PF11335">
    <property type="entry name" value="DUF3137"/>
    <property type="match status" value="1"/>
</dbReference>
<dbReference type="Proteomes" id="UP000824139">
    <property type="component" value="Unassembled WGS sequence"/>
</dbReference>
<proteinExistence type="predicted"/>
<comment type="caution">
    <text evidence="2">The sequence shown here is derived from an EMBL/GenBank/DDBJ whole genome shotgun (WGS) entry which is preliminary data.</text>
</comment>
<gene>
    <name evidence="2" type="ORF">IAD41_09305</name>
</gene>
<dbReference type="InterPro" id="IPR021484">
    <property type="entry name" value="DUF3137"/>
</dbReference>
<dbReference type="EMBL" id="DVJO01000204">
    <property type="protein sequence ID" value="HIS83784.1"/>
    <property type="molecule type" value="Genomic_DNA"/>
</dbReference>
<keyword evidence="1" id="KW-0472">Membrane</keyword>
<feature type="transmembrane region" description="Helical" evidence="1">
    <location>
        <begin position="37"/>
        <end position="59"/>
    </location>
</feature>
<sequence>MQEFDDLNTFKRNFYEKYHKVLVPAIRGFENERKNKLFWAIFWTIVLIGLGIAYFWFIIAFNIKGKRVEEPGIYLIGFGIGTYWIHKKAFESKLKSKIMHVVSSCFGNMVWSQSYPFEKSENFVSAGLFTEFTRQIIDDRFIGTYKGVPIDIIEAEYIRGSGKNSTTVFKGLCIKLDMNKNFKGHTVLMEDTMFHKSPLSHLRHTELEDIKFEKRYDVFTDDEVEARYILTPTFMEKLAGIKMAFRCKAVRCAFYQGQLLIAMKPTKDLFSLGSLVKPVTDTKQFQQLCNQFVSVLNLIDYLKLDKQAVL</sequence>
<dbReference type="AlphaFoldDB" id="A0A9D1K5U7"/>
<evidence type="ECO:0000256" key="1">
    <source>
        <dbReference type="SAM" id="Phobius"/>
    </source>
</evidence>
<evidence type="ECO:0000313" key="3">
    <source>
        <dbReference type="Proteomes" id="UP000824139"/>
    </source>
</evidence>